<dbReference type="EMBL" id="LS483476">
    <property type="protein sequence ID" value="SQI53677.1"/>
    <property type="molecule type" value="Genomic_DNA"/>
</dbReference>
<protein>
    <submittedName>
        <fullName evidence="1">Uncharacterized protein</fullName>
    </submittedName>
</protein>
<dbReference type="KEGG" id="blen:NCTC4824_01029"/>
<dbReference type="AlphaFoldDB" id="A0A2X4VNA8"/>
<sequence>MGKYQSVIDYISYFKNVTEEEACYWGGGDKRDDGIFTISYPVYDKQLTSFIEEVTKTDLLDSNYISTLEKYGLPMTMSDEIMRVIHTSNEELTKAILTAYIRQERFNEGLWATAVKDKVFYKLLIRLQQLEDKL</sequence>
<proteinExistence type="predicted"/>
<organism evidence="1 2">
    <name type="scientific">Lederbergia lenta</name>
    <name type="common">Bacillus lentus</name>
    <dbReference type="NCBI Taxonomy" id="1467"/>
    <lineage>
        <taxon>Bacteria</taxon>
        <taxon>Bacillati</taxon>
        <taxon>Bacillota</taxon>
        <taxon>Bacilli</taxon>
        <taxon>Bacillales</taxon>
        <taxon>Bacillaceae</taxon>
        <taxon>Lederbergia</taxon>
    </lineage>
</organism>
<gene>
    <name evidence="1" type="ORF">NCTC4824_01029</name>
</gene>
<evidence type="ECO:0000313" key="1">
    <source>
        <dbReference type="EMBL" id="SQI53677.1"/>
    </source>
</evidence>
<dbReference type="Pfam" id="PF20118">
    <property type="entry name" value="DUF6508"/>
    <property type="match status" value="1"/>
</dbReference>
<dbReference type="RefSeq" id="WP_066135979.1">
    <property type="nucleotide sequence ID" value="NZ_CBCSGM010000001.1"/>
</dbReference>
<accession>A0A2X4VNA8</accession>
<name>A0A2X4VNA8_LEDLE</name>
<dbReference type="InterPro" id="IPR045425">
    <property type="entry name" value="DUF6508"/>
</dbReference>
<dbReference type="Proteomes" id="UP000249134">
    <property type="component" value="Chromosome 1"/>
</dbReference>
<evidence type="ECO:0000313" key="2">
    <source>
        <dbReference type="Proteomes" id="UP000249134"/>
    </source>
</evidence>
<dbReference type="STRING" id="1348624.GCA_001591545_00128"/>
<keyword evidence="2" id="KW-1185">Reference proteome</keyword>
<reference evidence="1 2" key="1">
    <citation type="submission" date="2018-06" db="EMBL/GenBank/DDBJ databases">
        <authorList>
            <consortium name="Pathogen Informatics"/>
            <person name="Doyle S."/>
        </authorList>
    </citation>
    <scope>NUCLEOTIDE SEQUENCE [LARGE SCALE GENOMIC DNA]</scope>
    <source>
        <strain evidence="1 2">NCTC4824</strain>
    </source>
</reference>